<proteinExistence type="predicted"/>
<sequence>MDKPIKQILARLEKSRRIAKWTIELGEHDIEIKGHNSIKGQILADFLAKIPTTESKEKEPQNVRNEELYPENTWKLYTDGASSFDGSEPGLILVNPEGREYTYALRFEFETTNNEAEYEALLAGL</sequence>
<dbReference type="EMBL" id="BQNB010011794">
    <property type="protein sequence ID" value="GJS95241.1"/>
    <property type="molecule type" value="Genomic_DNA"/>
</dbReference>
<keyword evidence="2" id="KW-0695">RNA-directed DNA polymerase</keyword>
<dbReference type="InterPro" id="IPR012337">
    <property type="entry name" value="RNaseH-like_sf"/>
</dbReference>
<protein>
    <submittedName>
        <fullName evidence="2">Reverse transcriptase domain-containing protein</fullName>
    </submittedName>
</protein>
<reference evidence="2" key="2">
    <citation type="submission" date="2022-01" db="EMBL/GenBank/DDBJ databases">
        <authorList>
            <person name="Yamashiro T."/>
            <person name="Shiraishi A."/>
            <person name="Satake H."/>
            <person name="Nakayama K."/>
        </authorList>
    </citation>
    <scope>NUCLEOTIDE SEQUENCE</scope>
</reference>
<dbReference type="SUPFAM" id="SSF53098">
    <property type="entry name" value="Ribonuclease H-like"/>
    <property type="match status" value="1"/>
</dbReference>
<name>A0ABQ5A119_9ASTR</name>
<reference evidence="2" key="1">
    <citation type="journal article" date="2022" name="Int. J. Mol. Sci.">
        <title>Draft Genome of Tanacetum Coccineum: Genomic Comparison of Closely Related Tanacetum-Family Plants.</title>
        <authorList>
            <person name="Yamashiro T."/>
            <person name="Shiraishi A."/>
            <person name="Nakayama K."/>
            <person name="Satake H."/>
        </authorList>
    </citation>
    <scope>NUCLEOTIDE SEQUENCE</scope>
</reference>
<keyword evidence="2" id="KW-0548">Nucleotidyltransferase</keyword>
<accession>A0ABQ5A119</accession>
<organism evidence="2 3">
    <name type="scientific">Tanacetum coccineum</name>
    <dbReference type="NCBI Taxonomy" id="301880"/>
    <lineage>
        <taxon>Eukaryota</taxon>
        <taxon>Viridiplantae</taxon>
        <taxon>Streptophyta</taxon>
        <taxon>Embryophyta</taxon>
        <taxon>Tracheophyta</taxon>
        <taxon>Spermatophyta</taxon>
        <taxon>Magnoliopsida</taxon>
        <taxon>eudicotyledons</taxon>
        <taxon>Gunneridae</taxon>
        <taxon>Pentapetalae</taxon>
        <taxon>asterids</taxon>
        <taxon>campanulids</taxon>
        <taxon>Asterales</taxon>
        <taxon>Asteraceae</taxon>
        <taxon>Asteroideae</taxon>
        <taxon>Anthemideae</taxon>
        <taxon>Anthemidinae</taxon>
        <taxon>Tanacetum</taxon>
    </lineage>
</organism>
<comment type="caution">
    <text evidence="2">The sequence shown here is derived from an EMBL/GenBank/DDBJ whole genome shotgun (WGS) entry which is preliminary data.</text>
</comment>
<gene>
    <name evidence="2" type="ORF">Tco_0802209</name>
</gene>
<dbReference type="Gene3D" id="3.30.420.10">
    <property type="entry name" value="Ribonuclease H-like superfamily/Ribonuclease H"/>
    <property type="match status" value="1"/>
</dbReference>
<evidence type="ECO:0000259" key="1">
    <source>
        <dbReference type="PROSITE" id="PS50879"/>
    </source>
</evidence>
<evidence type="ECO:0000313" key="2">
    <source>
        <dbReference type="EMBL" id="GJS95241.1"/>
    </source>
</evidence>
<keyword evidence="3" id="KW-1185">Reference proteome</keyword>
<feature type="domain" description="RNase H type-1" evidence="1">
    <location>
        <begin position="70"/>
        <end position="125"/>
    </location>
</feature>
<evidence type="ECO:0000313" key="3">
    <source>
        <dbReference type="Proteomes" id="UP001151760"/>
    </source>
</evidence>
<dbReference type="Proteomes" id="UP001151760">
    <property type="component" value="Unassembled WGS sequence"/>
</dbReference>
<dbReference type="InterPro" id="IPR002156">
    <property type="entry name" value="RNaseH_domain"/>
</dbReference>
<dbReference type="PANTHER" id="PTHR48475:SF2">
    <property type="entry name" value="RIBONUCLEASE H"/>
    <property type="match status" value="1"/>
</dbReference>
<dbReference type="InterPro" id="IPR036397">
    <property type="entry name" value="RNaseH_sf"/>
</dbReference>
<dbReference type="PANTHER" id="PTHR48475">
    <property type="entry name" value="RIBONUCLEASE H"/>
    <property type="match status" value="1"/>
</dbReference>
<dbReference type="GO" id="GO:0003964">
    <property type="term" value="F:RNA-directed DNA polymerase activity"/>
    <property type="evidence" value="ECO:0007669"/>
    <property type="project" value="UniProtKB-KW"/>
</dbReference>
<dbReference type="PROSITE" id="PS50879">
    <property type="entry name" value="RNASE_H_1"/>
    <property type="match status" value="1"/>
</dbReference>
<keyword evidence="2" id="KW-0808">Transferase</keyword>